<dbReference type="EMBL" id="VSSQ01024992">
    <property type="protein sequence ID" value="MPM72835.1"/>
    <property type="molecule type" value="Genomic_DNA"/>
</dbReference>
<accession>A0A645C5J0</accession>
<reference evidence="1" key="1">
    <citation type="submission" date="2019-08" db="EMBL/GenBank/DDBJ databases">
        <authorList>
            <person name="Kucharzyk K."/>
            <person name="Murdoch R.W."/>
            <person name="Higgins S."/>
            <person name="Loffler F."/>
        </authorList>
    </citation>
    <scope>NUCLEOTIDE SEQUENCE</scope>
</reference>
<dbReference type="Gene3D" id="1.25.40.10">
    <property type="entry name" value="Tetratricopeptide repeat domain"/>
    <property type="match status" value="2"/>
</dbReference>
<name>A0A645C5J0_9ZZZZ</name>
<dbReference type="InterPro" id="IPR011990">
    <property type="entry name" value="TPR-like_helical_dom_sf"/>
</dbReference>
<sequence>MDFINWYYQRRMLNAMVQNKWTESEHFTRKLIHHRGASVGLAYNLALITLGSGRTQEAYDQLLESVETYGESLRLCRLLGDIAYLDGKRQEALQWYEKAEREAQSPKELRFIRMRLEILSKADWYARVVAVLPLVRQAQQAMENQPSRAWDLYRKVVLEDPSQVEALNNLGVLELEHFHHAEQACSYFSKVLELVEHQGAARNLAKARKA</sequence>
<proteinExistence type="predicted"/>
<gene>
    <name evidence="1" type="ORF">SDC9_119811</name>
</gene>
<dbReference type="AlphaFoldDB" id="A0A645C5J0"/>
<dbReference type="SUPFAM" id="SSF48452">
    <property type="entry name" value="TPR-like"/>
    <property type="match status" value="1"/>
</dbReference>
<protein>
    <recommendedName>
        <fullName evidence="2">Beta-barrel assembly-enhancing protease</fullName>
    </recommendedName>
</protein>
<evidence type="ECO:0000313" key="1">
    <source>
        <dbReference type="EMBL" id="MPM72835.1"/>
    </source>
</evidence>
<organism evidence="1">
    <name type="scientific">bioreactor metagenome</name>
    <dbReference type="NCBI Taxonomy" id="1076179"/>
    <lineage>
        <taxon>unclassified sequences</taxon>
        <taxon>metagenomes</taxon>
        <taxon>ecological metagenomes</taxon>
    </lineage>
</organism>
<comment type="caution">
    <text evidence="1">The sequence shown here is derived from an EMBL/GenBank/DDBJ whole genome shotgun (WGS) entry which is preliminary data.</text>
</comment>
<evidence type="ECO:0008006" key="2">
    <source>
        <dbReference type="Google" id="ProtNLM"/>
    </source>
</evidence>